<dbReference type="SUPFAM" id="SSF55073">
    <property type="entry name" value="Nucleotide cyclase"/>
    <property type="match status" value="1"/>
</dbReference>
<protein>
    <recommendedName>
        <fullName evidence="1">diguanylate cyclase</fullName>
        <ecNumber evidence="1">2.7.7.65</ecNumber>
    </recommendedName>
</protein>
<feature type="domain" description="GGDEF" evidence="3">
    <location>
        <begin position="214"/>
        <end position="348"/>
    </location>
</feature>
<dbReference type="GO" id="GO:0052621">
    <property type="term" value="F:diguanylate cyclase activity"/>
    <property type="evidence" value="ECO:0007669"/>
    <property type="project" value="UniProtKB-EC"/>
</dbReference>
<evidence type="ECO:0000313" key="4">
    <source>
        <dbReference type="EMBL" id="MBT0664054.1"/>
    </source>
</evidence>
<dbReference type="Gene3D" id="3.30.70.270">
    <property type="match status" value="1"/>
</dbReference>
<dbReference type="CDD" id="cd01949">
    <property type="entry name" value="GGDEF"/>
    <property type="match status" value="1"/>
</dbReference>
<dbReference type="Proteomes" id="UP000811899">
    <property type="component" value="Unassembled WGS sequence"/>
</dbReference>
<comment type="catalytic activity">
    <reaction evidence="2">
        <text>2 GTP = 3',3'-c-di-GMP + 2 diphosphate</text>
        <dbReference type="Rhea" id="RHEA:24898"/>
        <dbReference type="ChEBI" id="CHEBI:33019"/>
        <dbReference type="ChEBI" id="CHEBI:37565"/>
        <dbReference type="ChEBI" id="CHEBI:58805"/>
        <dbReference type="EC" id="2.7.7.65"/>
    </reaction>
</comment>
<reference evidence="4 5" key="1">
    <citation type="submission" date="2021-05" db="EMBL/GenBank/DDBJ databases">
        <title>The draft genome of Geobacter pelophilus DSM 12255.</title>
        <authorList>
            <person name="Xu Z."/>
            <person name="Masuda Y."/>
            <person name="Itoh H."/>
            <person name="Senoo K."/>
        </authorList>
    </citation>
    <scope>NUCLEOTIDE SEQUENCE [LARGE SCALE GENOMIC DNA]</scope>
    <source>
        <strain evidence="4 5">DSM 12255</strain>
    </source>
</reference>
<evidence type="ECO:0000259" key="3">
    <source>
        <dbReference type="PROSITE" id="PS50887"/>
    </source>
</evidence>
<comment type="caution">
    <text evidence="4">The sequence shown here is derived from an EMBL/GenBank/DDBJ whole genome shotgun (WGS) entry which is preliminary data.</text>
</comment>
<sequence>MHSCTPEDMVSGCIAEKRPTPGNRADEFADMEKRLGEMTFISRFMAATSASLIPQDICAIAARNLYDFIPYSSIIFSLSPDFDVEPLIFSPGKRDGSNCQITRENVAPDRFREFQIDERLLGVISITSDSGQKGVDMVLPEKMGKVRVIFDAARIDVLPALFSEIAGHFSRALKNALAHEKVKELASKDGLTGVFNRRVFDELLAVEMKRKELKPISLLLIDLDDFKKINDNYGHPAGDQVLATVGKILKEGCRGSDLVARYGGEEFAVMLPTTASSVAFDIAQRLRSRIAGTVFVFDGKSVKLTASIGIAQATHRCSDSVDQLVSRADQALYRAKKNGKNMTYIYTSKSVEISNKPAARGSQMAWLRTA</sequence>
<dbReference type="EC" id="2.7.7.65" evidence="1"/>
<dbReference type="GO" id="GO:1902201">
    <property type="term" value="P:negative regulation of bacterial-type flagellum-dependent cell motility"/>
    <property type="evidence" value="ECO:0007669"/>
    <property type="project" value="TreeGrafter"/>
</dbReference>
<dbReference type="PANTHER" id="PTHR45138:SF9">
    <property type="entry name" value="DIGUANYLATE CYCLASE DGCM-RELATED"/>
    <property type="match status" value="1"/>
</dbReference>
<dbReference type="AlphaFoldDB" id="A0AAW4KZ57"/>
<dbReference type="InterPro" id="IPR043128">
    <property type="entry name" value="Rev_trsase/Diguanyl_cyclase"/>
</dbReference>
<dbReference type="GO" id="GO:0043709">
    <property type="term" value="P:cell adhesion involved in single-species biofilm formation"/>
    <property type="evidence" value="ECO:0007669"/>
    <property type="project" value="TreeGrafter"/>
</dbReference>
<organism evidence="4 5">
    <name type="scientific">Geoanaerobacter pelophilus</name>
    <dbReference type="NCBI Taxonomy" id="60036"/>
    <lineage>
        <taxon>Bacteria</taxon>
        <taxon>Pseudomonadati</taxon>
        <taxon>Thermodesulfobacteriota</taxon>
        <taxon>Desulfuromonadia</taxon>
        <taxon>Geobacterales</taxon>
        <taxon>Geobacteraceae</taxon>
        <taxon>Geoanaerobacter</taxon>
    </lineage>
</organism>
<accession>A0AAW4KZ57</accession>
<dbReference type="PROSITE" id="PS50887">
    <property type="entry name" value="GGDEF"/>
    <property type="match status" value="1"/>
</dbReference>
<evidence type="ECO:0000256" key="1">
    <source>
        <dbReference type="ARBA" id="ARBA00012528"/>
    </source>
</evidence>
<keyword evidence="5" id="KW-1185">Reference proteome</keyword>
<dbReference type="InterPro" id="IPR029787">
    <property type="entry name" value="Nucleotide_cyclase"/>
</dbReference>
<dbReference type="SMART" id="SM00267">
    <property type="entry name" value="GGDEF"/>
    <property type="match status" value="1"/>
</dbReference>
<proteinExistence type="predicted"/>
<dbReference type="PANTHER" id="PTHR45138">
    <property type="entry name" value="REGULATORY COMPONENTS OF SENSORY TRANSDUCTION SYSTEM"/>
    <property type="match status" value="1"/>
</dbReference>
<dbReference type="NCBIfam" id="TIGR00254">
    <property type="entry name" value="GGDEF"/>
    <property type="match status" value="1"/>
</dbReference>
<evidence type="ECO:0000256" key="2">
    <source>
        <dbReference type="ARBA" id="ARBA00034247"/>
    </source>
</evidence>
<dbReference type="Pfam" id="PF00990">
    <property type="entry name" value="GGDEF"/>
    <property type="match status" value="1"/>
</dbReference>
<name>A0AAW4KZ57_9BACT</name>
<dbReference type="InterPro" id="IPR050469">
    <property type="entry name" value="Diguanylate_Cyclase"/>
</dbReference>
<dbReference type="InterPro" id="IPR000160">
    <property type="entry name" value="GGDEF_dom"/>
</dbReference>
<dbReference type="FunFam" id="3.30.70.270:FF:000001">
    <property type="entry name" value="Diguanylate cyclase domain protein"/>
    <property type="match status" value="1"/>
</dbReference>
<dbReference type="GO" id="GO:0005886">
    <property type="term" value="C:plasma membrane"/>
    <property type="evidence" value="ECO:0007669"/>
    <property type="project" value="TreeGrafter"/>
</dbReference>
<gene>
    <name evidence="4" type="ORF">KI809_07040</name>
</gene>
<evidence type="ECO:0000313" key="5">
    <source>
        <dbReference type="Proteomes" id="UP000811899"/>
    </source>
</evidence>
<dbReference type="RefSeq" id="WP_214170823.1">
    <property type="nucleotide sequence ID" value="NZ_JAHCVJ010000002.1"/>
</dbReference>
<dbReference type="EMBL" id="JAHCVJ010000002">
    <property type="protein sequence ID" value="MBT0664054.1"/>
    <property type="molecule type" value="Genomic_DNA"/>
</dbReference>